<keyword evidence="2" id="KW-1185">Reference proteome</keyword>
<name>A0A1P8KA40_9BURK</name>
<accession>A0A1P8KA40</accession>
<evidence type="ECO:0000313" key="1">
    <source>
        <dbReference type="EMBL" id="APW42864.1"/>
    </source>
</evidence>
<evidence type="ECO:0000313" key="2">
    <source>
        <dbReference type="Proteomes" id="UP000186110"/>
    </source>
</evidence>
<dbReference type="AlphaFoldDB" id="A0A1P8KA40"/>
<gene>
    <name evidence="1" type="ORF">RS694_10180</name>
</gene>
<dbReference type="KEGG" id="rsb:RS694_10180"/>
<dbReference type="EMBL" id="CP019239">
    <property type="protein sequence ID" value="APW42864.1"/>
    <property type="molecule type" value="Genomic_DNA"/>
</dbReference>
<dbReference type="eggNOG" id="COG5662">
    <property type="taxonomic scope" value="Bacteria"/>
</dbReference>
<dbReference type="STRING" id="1484693.RS694_10180"/>
<reference evidence="1 2" key="1">
    <citation type="submission" date="2017-01" db="EMBL/GenBank/DDBJ databases">
        <authorList>
            <person name="Mah S.A."/>
            <person name="Swanson W.J."/>
            <person name="Moy G.W."/>
            <person name="Vacquier V.D."/>
        </authorList>
    </citation>
    <scope>NUCLEOTIDE SEQUENCE [LARGE SCALE GENOMIC DNA]</scope>
    <source>
        <strain evidence="1 2">DSM 22694</strain>
    </source>
</reference>
<sequence length="269" mass="29143">MTRNTPPPLTEDELHALVDERLDAVQRAALESRLAQEPQAQATVAQWRHQRVLLQGLYADVGDEEAPAHLVSATQRVNASRQTAQQAWRWGGLAASVLLSFAAGWLAHGPQNAANALAARHPAAEFVRQAGLAYAVYAPEVRHPVEVTAAEQAHLVQWLSKRLGHPLKVPDLSAQGFELVGGRLLPGDTGARAQFMFQATGGTRITLYLGGVEGTPAAVNSQEETAFQFATEGKTSSFYWVDQGFGYALSGQVPRDTLMQLARAVYQQL</sequence>
<organism evidence="1 2">
    <name type="scientific">Rhodoferax saidenbachensis</name>
    <dbReference type="NCBI Taxonomy" id="1484693"/>
    <lineage>
        <taxon>Bacteria</taxon>
        <taxon>Pseudomonadati</taxon>
        <taxon>Pseudomonadota</taxon>
        <taxon>Betaproteobacteria</taxon>
        <taxon>Burkholderiales</taxon>
        <taxon>Comamonadaceae</taxon>
        <taxon>Rhodoferax</taxon>
    </lineage>
</organism>
<proteinExistence type="predicted"/>
<dbReference type="Proteomes" id="UP000186110">
    <property type="component" value="Chromosome"/>
</dbReference>
<protein>
    <submittedName>
        <fullName evidence="1">Anti-sigma factor</fullName>
    </submittedName>
</protein>
<dbReference type="RefSeq" id="WP_029705638.1">
    <property type="nucleotide sequence ID" value="NZ_CP019239.1"/>
</dbReference>